<gene>
    <name evidence="5" type="ORF">RhiirA1_428574</name>
    <name evidence="4" type="ORF">RhiirA5_352991</name>
</gene>
<feature type="transmembrane region" description="Helical" evidence="2">
    <location>
        <begin position="149"/>
        <end position="169"/>
    </location>
</feature>
<feature type="transmembrane region" description="Helical" evidence="2">
    <location>
        <begin position="229"/>
        <end position="250"/>
    </location>
</feature>
<feature type="chain" id="PRO_5014121053" evidence="3">
    <location>
        <begin position="28"/>
        <end position="368"/>
    </location>
</feature>
<dbReference type="Proteomes" id="UP000232688">
    <property type="component" value="Unassembled WGS sequence"/>
</dbReference>
<keyword evidence="2" id="KW-0812">Transmembrane</keyword>
<dbReference type="VEuPathDB" id="FungiDB:RhiirFUN_012964"/>
<reference evidence="4 7" key="2">
    <citation type="submission" date="2017-09" db="EMBL/GenBank/DDBJ databases">
        <title>Extensive intraspecific genome diversity in a model arbuscular mycorrhizal fungus.</title>
        <authorList>
            <person name="Chen E.C."/>
            <person name="Morin E."/>
            <person name="Beaudet D."/>
            <person name="Noel J."/>
            <person name="Ndikumana S."/>
            <person name="Charron P."/>
            <person name="St-Onge C."/>
            <person name="Giorgi J."/>
            <person name="Grigoriev I.V."/>
            <person name="Roux C."/>
            <person name="Martin F.M."/>
            <person name="Corradi N."/>
        </authorList>
    </citation>
    <scope>NUCLEOTIDE SEQUENCE [LARGE SCALE GENOMIC DNA]</scope>
    <source>
        <strain evidence="4 7">A5</strain>
    </source>
</reference>
<keyword evidence="2" id="KW-0472">Membrane</keyword>
<name>A0A2I1ERQ0_9GLOM</name>
<dbReference type="EMBL" id="LLXJ01000250">
    <property type="protein sequence ID" value="PKC12452.1"/>
    <property type="molecule type" value="Genomic_DNA"/>
</dbReference>
<dbReference type="Proteomes" id="UP000232722">
    <property type="component" value="Unassembled WGS sequence"/>
</dbReference>
<evidence type="ECO:0000313" key="7">
    <source>
        <dbReference type="Proteomes" id="UP000232722"/>
    </source>
</evidence>
<proteinExistence type="predicted"/>
<feature type="region of interest" description="Disordered" evidence="1">
    <location>
        <begin position="269"/>
        <end position="291"/>
    </location>
</feature>
<evidence type="ECO:0000313" key="6">
    <source>
        <dbReference type="Proteomes" id="UP000232688"/>
    </source>
</evidence>
<organism evidence="4 7">
    <name type="scientific">Rhizophagus irregularis</name>
    <dbReference type="NCBI Taxonomy" id="588596"/>
    <lineage>
        <taxon>Eukaryota</taxon>
        <taxon>Fungi</taxon>
        <taxon>Fungi incertae sedis</taxon>
        <taxon>Mucoromycota</taxon>
        <taxon>Glomeromycotina</taxon>
        <taxon>Glomeromycetes</taxon>
        <taxon>Glomerales</taxon>
        <taxon>Glomeraceae</taxon>
        <taxon>Rhizophagus</taxon>
    </lineage>
</organism>
<reference evidence="5 6" key="4">
    <citation type="submission" date="2017-10" db="EMBL/GenBank/DDBJ databases">
        <title>Genome analyses suggest a sexual origin of heterokaryosis in a supposedly ancient asexual fungus.</title>
        <authorList>
            <person name="Corradi N."/>
            <person name="Sedzielewska K."/>
            <person name="Noel J."/>
            <person name="Charron P."/>
            <person name="Farinelli L."/>
            <person name="Marton T."/>
            <person name="Kruger M."/>
            <person name="Pelin A."/>
            <person name="Brachmann A."/>
            <person name="Corradi N."/>
        </authorList>
    </citation>
    <scope>NUCLEOTIDE SEQUENCE [LARGE SCALE GENOMIC DNA]</scope>
    <source>
        <strain evidence="5 6">A1</strain>
    </source>
</reference>
<evidence type="ECO:0000313" key="5">
    <source>
        <dbReference type="EMBL" id="PKC57345.1"/>
    </source>
</evidence>
<sequence>MTILFLLSVTSLLIYDIICTKIKYTEGFIVDPLTKTIIGKPAEEWSPENKRLRHIANRLLMLFYAMENSAVFLLQNFWNYLTNKIVKAQFITTWQFRINYAFIFITFVVFNGLPFFFEDDTDDKLDYSDIEEVKKALKKHTYGEVIPELAAASCNLVVLAYALMAHYKFSTLIKQNSKNYIVDRLKYYKHMNFLLILIVAFGAGLMFTFCIDGLSERQYLNRNKFTADLFAGIVNFFMATFWIVWLMIFYPRLVPTYSGKQYNDFSSKLSSPLTSPTSDSHSLRKDNSSHKKSLSVKRIEIKIDSTTTMNTDQVTYRNEYNNNINGYNNERYNNIQTDGYIQLPSPLATNNKQIISYTGSPRRYDHFI</sequence>
<dbReference type="AlphaFoldDB" id="A0A2I1ERQ0"/>
<evidence type="ECO:0000256" key="3">
    <source>
        <dbReference type="SAM" id="SignalP"/>
    </source>
</evidence>
<reference evidence="4 7" key="1">
    <citation type="submission" date="2016-04" db="EMBL/GenBank/DDBJ databases">
        <title>Genome analyses suggest a sexual origin of heterokaryosis in a supposedly ancient asexual fungus.</title>
        <authorList>
            <person name="Ropars J."/>
            <person name="Sedzielewska K."/>
            <person name="Noel J."/>
            <person name="Charron P."/>
            <person name="Farinelli L."/>
            <person name="Marton T."/>
            <person name="Kruger M."/>
            <person name="Pelin A."/>
            <person name="Brachmann A."/>
            <person name="Corradi N."/>
        </authorList>
    </citation>
    <scope>NUCLEOTIDE SEQUENCE [LARGE SCALE GENOMIC DNA]</scope>
    <source>
        <strain evidence="4 7">A5</strain>
    </source>
</reference>
<keyword evidence="3" id="KW-0732">Signal</keyword>
<dbReference type="OrthoDB" id="2384193at2759"/>
<accession>A0A2I1ERQ0</accession>
<protein>
    <submittedName>
        <fullName evidence="4">Uncharacterized protein</fullName>
    </submittedName>
</protein>
<dbReference type="VEuPathDB" id="FungiDB:FUN_016227"/>
<feature type="signal peptide" evidence="3">
    <location>
        <begin position="1"/>
        <end position="27"/>
    </location>
</feature>
<keyword evidence="2" id="KW-1133">Transmembrane helix</keyword>
<feature type="transmembrane region" description="Helical" evidence="2">
    <location>
        <begin position="190"/>
        <end position="209"/>
    </location>
</feature>
<comment type="caution">
    <text evidence="4">The sequence shown here is derived from an EMBL/GenBank/DDBJ whole genome shotgun (WGS) entry which is preliminary data.</text>
</comment>
<reference evidence="5 6" key="3">
    <citation type="submission" date="2017-10" db="EMBL/GenBank/DDBJ databases">
        <title>Extensive intraspecific genome diversity in a model arbuscular mycorrhizal fungus.</title>
        <authorList>
            <person name="Chen E.C.H."/>
            <person name="Morin E."/>
            <person name="Baudet D."/>
            <person name="Noel J."/>
            <person name="Ndikumana S."/>
            <person name="Charron P."/>
            <person name="St-Onge C."/>
            <person name="Giorgi J."/>
            <person name="Grigoriev I.V."/>
            <person name="Roux C."/>
            <person name="Martin F.M."/>
            <person name="Corradi N."/>
        </authorList>
    </citation>
    <scope>NUCLEOTIDE SEQUENCE [LARGE SCALE GENOMIC DNA]</scope>
    <source>
        <strain evidence="5 6">A1</strain>
    </source>
</reference>
<feature type="transmembrane region" description="Helical" evidence="2">
    <location>
        <begin position="59"/>
        <end position="78"/>
    </location>
</feature>
<evidence type="ECO:0000256" key="2">
    <source>
        <dbReference type="SAM" id="Phobius"/>
    </source>
</evidence>
<feature type="transmembrane region" description="Helical" evidence="2">
    <location>
        <begin position="98"/>
        <end position="117"/>
    </location>
</feature>
<evidence type="ECO:0000313" key="4">
    <source>
        <dbReference type="EMBL" id="PKC12452.1"/>
    </source>
</evidence>
<dbReference type="VEuPathDB" id="FungiDB:RhiirA1_428574"/>
<dbReference type="EMBL" id="LLXH01001855">
    <property type="protein sequence ID" value="PKC57345.1"/>
    <property type="molecule type" value="Genomic_DNA"/>
</dbReference>
<feature type="compositionally biased region" description="Low complexity" evidence="1">
    <location>
        <begin position="269"/>
        <end position="280"/>
    </location>
</feature>
<evidence type="ECO:0000256" key="1">
    <source>
        <dbReference type="SAM" id="MobiDB-lite"/>
    </source>
</evidence>